<dbReference type="PANTHER" id="PTHR30386:SF18">
    <property type="entry name" value="INNER MEMBRANE PROTEIN YIAV-RELATED"/>
    <property type="match status" value="1"/>
</dbReference>
<sequence length="331" mass="37362">MDLLLILTYTALCVAIFKIFNIPLNKWSVPTAVLGGVVLIGTLLLLMNYNHPFTPLARHVFVTTPIVPSVRGPVVEVPVQPNVLLKQGDVLFRIDDTRYQEVVGEKTATVRAATADRDRTKGEYLRYKEGYDKGGAFTRSELDIREQLYLAAEAKLKARQAELTKAEYDLSETVVRAPTDGYVTQVALRPGMMAVPLPLRPVMVFINRQDSAFVGAFNQKSLLKIRKGFEAEVMFEAVPGRVFKAEVRQVMPNIGEGQFQAQGTLFTTERFRLKGRAFVEVKVNEDLSRFDLPDGANAEIAVYSDTFTHVSIIRRVLLRMKSWQNYLFFEH</sequence>
<accession>A0A1G8UUZ7</accession>
<dbReference type="Gene3D" id="2.40.30.170">
    <property type="match status" value="1"/>
</dbReference>
<protein>
    <submittedName>
        <fullName evidence="2">RND family efflux transporter, MFP subunit</fullName>
    </submittedName>
</protein>
<dbReference type="Gene3D" id="2.40.50.100">
    <property type="match status" value="1"/>
</dbReference>
<dbReference type="Gene3D" id="1.10.287.470">
    <property type="entry name" value="Helix hairpin bin"/>
    <property type="match status" value="1"/>
</dbReference>
<dbReference type="RefSeq" id="WP_090365529.1">
    <property type="nucleotide sequence ID" value="NZ_FNEM01000010.1"/>
</dbReference>
<keyword evidence="1" id="KW-1133">Transmembrane helix</keyword>
<feature type="transmembrane region" description="Helical" evidence="1">
    <location>
        <begin position="27"/>
        <end position="49"/>
    </location>
</feature>
<dbReference type="EMBL" id="FNEM01000010">
    <property type="protein sequence ID" value="SDJ57494.1"/>
    <property type="molecule type" value="Genomic_DNA"/>
</dbReference>
<evidence type="ECO:0000256" key="1">
    <source>
        <dbReference type="SAM" id="Phobius"/>
    </source>
</evidence>
<dbReference type="InterPro" id="IPR050739">
    <property type="entry name" value="MFP"/>
</dbReference>
<evidence type="ECO:0000313" key="3">
    <source>
        <dbReference type="Proteomes" id="UP000199527"/>
    </source>
</evidence>
<dbReference type="SUPFAM" id="SSF111369">
    <property type="entry name" value="HlyD-like secretion proteins"/>
    <property type="match status" value="1"/>
</dbReference>
<name>A0A1G8UUZ7_9GAMM</name>
<gene>
    <name evidence="2" type="ORF">SAMN04488540_1103</name>
</gene>
<dbReference type="Proteomes" id="UP000199527">
    <property type="component" value="Unassembled WGS sequence"/>
</dbReference>
<dbReference type="PANTHER" id="PTHR30386">
    <property type="entry name" value="MEMBRANE FUSION SUBUNIT OF EMRAB-TOLC MULTIDRUG EFFLUX PUMP"/>
    <property type="match status" value="1"/>
</dbReference>
<reference evidence="3" key="1">
    <citation type="submission" date="2016-10" db="EMBL/GenBank/DDBJ databases">
        <authorList>
            <person name="Varghese N."/>
            <person name="Submissions S."/>
        </authorList>
    </citation>
    <scope>NUCLEOTIDE SEQUENCE [LARGE SCALE GENOMIC DNA]</scope>
    <source>
        <strain evidence="3">DSM 23317</strain>
    </source>
</reference>
<evidence type="ECO:0000313" key="2">
    <source>
        <dbReference type="EMBL" id="SDJ57494.1"/>
    </source>
</evidence>
<organism evidence="2 3">
    <name type="scientific">Ferrimonas sediminum</name>
    <dbReference type="NCBI Taxonomy" id="718193"/>
    <lineage>
        <taxon>Bacteria</taxon>
        <taxon>Pseudomonadati</taxon>
        <taxon>Pseudomonadota</taxon>
        <taxon>Gammaproteobacteria</taxon>
        <taxon>Alteromonadales</taxon>
        <taxon>Ferrimonadaceae</taxon>
        <taxon>Ferrimonas</taxon>
    </lineage>
</organism>
<keyword evidence="1" id="KW-0472">Membrane</keyword>
<keyword evidence="1" id="KW-0812">Transmembrane</keyword>
<keyword evidence="3" id="KW-1185">Reference proteome</keyword>
<proteinExistence type="predicted"/>
<dbReference type="OrthoDB" id="286173at2"/>
<dbReference type="AlphaFoldDB" id="A0A1G8UUZ7"/>